<keyword evidence="3" id="KW-1185">Reference proteome</keyword>
<evidence type="ECO:0000313" key="2">
    <source>
        <dbReference type="EMBL" id="ATE54559.1"/>
    </source>
</evidence>
<dbReference type="InterPro" id="IPR036390">
    <property type="entry name" value="WH_DNA-bd_sf"/>
</dbReference>
<sequence length="385" mass="39562">MTSAQARHWRSASDALALLRREPDVTRTRLGKHLGLASGPTSDLVKRLARARLVDERRAPSAGPGRPTTTVRAHPSGPVALVVDLRHGDWRIGVCDLAGAVEVVAGGGRDGADPEALLTGLRARITDLAERLGDRVVGIGVAVPGPVADDRLPTTVLGLRDVPVDRIAPPGLPAVLGNDATAAAVAEARLHTPRPRTLLHVVVEVGIGGALLVDGVPAPSARGLHGEFGHLPLGDPGVECPCGARGCWSAGFEAGAVARRAGLTVTGDPRAWLRDFYADRGPASRARAGLAADLGRGIAGLVNALDPDLVTLGGLAASVRDACAESFERAVLAGLMAVHRESPPVVVAARSDEDAPLIGIGLSVFDRVLDADLLARWSTGVTGGA</sequence>
<dbReference type="Proteomes" id="UP000218505">
    <property type="component" value="Chromosome"/>
</dbReference>
<dbReference type="SUPFAM" id="SSF53067">
    <property type="entry name" value="Actin-like ATPase domain"/>
    <property type="match status" value="1"/>
</dbReference>
<dbReference type="InterPro" id="IPR043129">
    <property type="entry name" value="ATPase_NBD"/>
</dbReference>
<evidence type="ECO:0000256" key="1">
    <source>
        <dbReference type="ARBA" id="ARBA00006479"/>
    </source>
</evidence>
<protein>
    <submittedName>
        <fullName evidence="2">XylR family transcriptional regulator</fullName>
    </submittedName>
</protein>
<dbReference type="AlphaFoldDB" id="A0A290Z6G1"/>
<dbReference type="SUPFAM" id="SSF46785">
    <property type="entry name" value="Winged helix' DNA-binding domain"/>
    <property type="match status" value="1"/>
</dbReference>
<reference evidence="2" key="1">
    <citation type="submission" date="2017-09" db="EMBL/GenBank/DDBJ databases">
        <title>Complete Genome Sequence of ansamitocin-producing Bacterium Actinosynnema pretiosum X47.</title>
        <authorList>
            <person name="Cao G."/>
            <person name="Zong G."/>
            <person name="Zhong C."/>
            <person name="Fu J."/>
        </authorList>
    </citation>
    <scope>NUCLEOTIDE SEQUENCE [LARGE SCALE GENOMIC DNA]</scope>
    <source>
        <strain evidence="2">X47</strain>
    </source>
</reference>
<name>A0A290Z6G1_9PSEU</name>
<dbReference type="KEGG" id="apre:CNX65_15710"/>
<dbReference type="PANTHER" id="PTHR18964">
    <property type="entry name" value="ROK (REPRESSOR, ORF, KINASE) FAMILY"/>
    <property type="match status" value="1"/>
</dbReference>
<comment type="similarity">
    <text evidence="1">Belongs to the ROK (NagC/XylR) family.</text>
</comment>
<dbReference type="Pfam" id="PF00480">
    <property type="entry name" value="ROK"/>
    <property type="match status" value="1"/>
</dbReference>
<organism evidence="2 3">
    <name type="scientific">Actinosynnema pretiosum</name>
    <dbReference type="NCBI Taxonomy" id="42197"/>
    <lineage>
        <taxon>Bacteria</taxon>
        <taxon>Bacillati</taxon>
        <taxon>Actinomycetota</taxon>
        <taxon>Actinomycetes</taxon>
        <taxon>Pseudonocardiales</taxon>
        <taxon>Pseudonocardiaceae</taxon>
        <taxon>Actinosynnema</taxon>
    </lineage>
</organism>
<dbReference type="EMBL" id="CP023445">
    <property type="protein sequence ID" value="ATE54559.1"/>
    <property type="molecule type" value="Genomic_DNA"/>
</dbReference>
<evidence type="ECO:0000313" key="3">
    <source>
        <dbReference type="Proteomes" id="UP000218505"/>
    </source>
</evidence>
<accession>A0A290Z6G1</accession>
<gene>
    <name evidence="2" type="ORF">CNX65_15710</name>
</gene>
<dbReference type="Gene3D" id="3.30.420.40">
    <property type="match status" value="2"/>
</dbReference>
<dbReference type="Gene3D" id="1.10.10.10">
    <property type="entry name" value="Winged helix-like DNA-binding domain superfamily/Winged helix DNA-binding domain"/>
    <property type="match status" value="1"/>
</dbReference>
<proteinExistence type="inferred from homology"/>
<dbReference type="InterPro" id="IPR000600">
    <property type="entry name" value="ROK"/>
</dbReference>
<dbReference type="InterPro" id="IPR036388">
    <property type="entry name" value="WH-like_DNA-bd_sf"/>
</dbReference>
<dbReference type="RefSeq" id="WP_096493823.1">
    <property type="nucleotide sequence ID" value="NZ_CP023445.1"/>
</dbReference>
<dbReference type="PANTHER" id="PTHR18964:SF149">
    <property type="entry name" value="BIFUNCTIONAL UDP-N-ACETYLGLUCOSAMINE 2-EPIMERASE_N-ACETYLMANNOSAMINE KINASE"/>
    <property type="match status" value="1"/>
</dbReference>